<keyword evidence="10" id="KW-0732">Signal</keyword>
<dbReference type="EC" id="5.2.1.8" evidence="3"/>
<dbReference type="Proteomes" id="UP001237448">
    <property type="component" value="Unassembled WGS sequence"/>
</dbReference>
<evidence type="ECO:0000256" key="6">
    <source>
        <dbReference type="ARBA" id="ARBA00030642"/>
    </source>
</evidence>
<feature type="signal peptide" evidence="10">
    <location>
        <begin position="1"/>
        <end position="29"/>
    </location>
</feature>
<accession>A0ABU0FQJ7</accession>
<keyword evidence="5 8" id="KW-0697">Rotamase</keyword>
<feature type="chain" id="PRO_5046431569" description="Parvulin-like PPIase" evidence="10">
    <location>
        <begin position="30"/>
        <end position="314"/>
    </location>
</feature>
<gene>
    <name evidence="12" type="ORF">J3R73_006125</name>
</gene>
<evidence type="ECO:0000256" key="10">
    <source>
        <dbReference type="SAM" id="SignalP"/>
    </source>
</evidence>
<dbReference type="RefSeq" id="WP_307436438.1">
    <property type="nucleotide sequence ID" value="NZ_JAUSVK010000001.1"/>
</dbReference>
<evidence type="ECO:0000256" key="4">
    <source>
        <dbReference type="ARBA" id="ARBA00018370"/>
    </source>
</evidence>
<evidence type="ECO:0000256" key="5">
    <source>
        <dbReference type="ARBA" id="ARBA00023110"/>
    </source>
</evidence>
<name>A0ABU0FQJ7_9HYPH</name>
<keyword evidence="8 12" id="KW-0413">Isomerase</keyword>
<evidence type="ECO:0000313" key="12">
    <source>
        <dbReference type="EMBL" id="MDQ0396333.1"/>
    </source>
</evidence>
<dbReference type="GO" id="GO:0003755">
    <property type="term" value="F:peptidyl-prolyl cis-trans isomerase activity"/>
    <property type="evidence" value="ECO:0007669"/>
    <property type="project" value="UniProtKB-EC"/>
</dbReference>
<evidence type="ECO:0000313" key="13">
    <source>
        <dbReference type="Proteomes" id="UP001237448"/>
    </source>
</evidence>
<comment type="catalytic activity">
    <reaction evidence="1">
        <text>[protein]-peptidylproline (omega=180) = [protein]-peptidylproline (omega=0)</text>
        <dbReference type="Rhea" id="RHEA:16237"/>
        <dbReference type="Rhea" id="RHEA-COMP:10747"/>
        <dbReference type="Rhea" id="RHEA-COMP:10748"/>
        <dbReference type="ChEBI" id="CHEBI:83833"/>
        <dbReference type="ChEBI" id="CHEBI:83834"/>
        <dbReference type="EC" id="5.2.1.8"/>
    </reaction>
</comment>
<sequence>MISLRRVRPAASLLAGVALFALAAAPLHAADAAKPADAKPVATVNGQPITQEDLTIVGEDLAATLPPQATEAQKQDYITNFAINLRLAAAEAEKEKVGDPAEIEKKLAYYRQRILMEALMSKAAKDAVTDEAVKKTYDEAVKKVPPQEEVHARHILLDNEADAKKAYARVKAGEDFAKVAKEMSKDPGATDGGDLGWFTRDRMVKEFADAAFALKPGEISEPVKSQFGWHVIKLEDRREKAPPTLDQVKPQIASYLAQQAQQDLLTKLRAGAKIDQPTPASTGPAMDSGVPLPPPDGSQPDAAPAPAPAPAPAQ</sequence>
<dbReference type="EMBL" id="JAUSVK010000001">
    <property type="protein sequence ID" value="MDQ0396333.1"/>
    <property type="molecule type" value="Genomic_DNA"/>
</dbReference>
<protein>
    <recommendedName>
        <fullName evidence="4">Parvulin-like PPIase</fullName>
        <ecNumber evidence="3">5.2.1.8</ecNumber>
    </recommendedName>
    <alternativeName>
        <fullName evidence="6">Peptidyl-prolyl cis-trans isomerase plp</fullName>
    </alternativeName>
    <alternativeName>
        <fullName evidence="7">Rotamase plp</fullName>
    </alternativeName>
</protein>
<dbReference type="InterPro" id="IPR027304">
    <property type="entry name" value="Trigger_fact/SurA_dom_sf"/>
</dbReference>
<keyword evidence="13" id="KW-1185">Reference proteome</keyword>
<evidence type="ECO:0000256" key="1">
    <source>
        <dbReference type="ARBA" id="ARBA00000971"/>
    </source>
</evidence>
<comment type="similarity">
    <text evidence="2">Belongs to the PpiC/parvulin rotamase family.</text>
</comment>
<dbReference type="PANTHER" id="PTHR47245:SF2">
    <property type="entry name" value="PEPTIDYL-PROLYL CIS-TRANS ISOMERASE HP_0175-RELATED"/>
    <property type="match status" value="1"/>
</dbReference>
<dbReference type="SUPFAM" id="SSF109998">
    <property type="entry name" value="Triger factor/SurA peptide-binding domain-like"/>
    <property type="match status" value="1"/>
</dbReference>
<dbReference type="InterPro" id="IPR046357">
    <property type="entry name" value="PPIase_dom_sf"/>
</dbReference>
<evidence type="ECO:0000256" key="2">
    <source>
        <dbReference type="ARBA" id="ARBA00007656"/>
    </source>
</evidence>
<dbReference type="PROSITE" id="PS50198">
    <property type="entry name" value="PPIC_PPIASE_2"/>
    <property type="match status" value="1"/>
</dbReference>
<dbReference type="Gene3D" id="3.10.50.40">
    <property type="match status" value="1"/>
</dbReference>
<evidence type="ECO:0000256" key="7">
    <source>
        <dbReference type="ARBA" id="ARBA00031484"/>
    </source>
</evidence>
<dbReference type="SUPFAM" id="SSF54534">
    <property type="entry name" value="FKBP-like"/>
    <property type="match status" value="1"/>
</dbReference>
<evidence type="ECO:0000256" key="9">
    <source>
        <dbReference type="SAM" id="MobiDB-lite"/>
    </source>
</evidence>
<feature type="region of interest" description="Disordered" evidence="9">
    <location>
        <begin position="267"/>
        <end position="314"/>
    </location>
</feature>
<reference evidence="12 13" key="1">
    <citation type="submission" date="2023-07" db="EMBL/GenBank/DDBJ databases">
        <title>Genomic Encyclopedia of Type Strains, Phase IV (KMG-IV): sequencing the most valuable type-strain genomes for metagenomic binning, comparative biology and taxonomic classification.</title>
        <authorList>
            <person name="Goeker M."/>
        </authorList>
    </citation>
    <scope>NUCLEOTIDE SEQUENCE [LARGE SCALE GENOMIC DNA]</scope>
    <source>
        <strain evidence="12 13">DSM 5896</strain>
    </source>
</reference>
<proteinExistence type="inferred from homology"/>
<dbReference type="Pfam" id="PF00639">
    <property type="entry name" value="Rotamase"/>
    <property type="match status" value="1"/>
</dbReference>
<feature type="compositionally biased region" description="Pro residues" evidence="9">
    <location>
        <begin position="291"/>
        <end position="314"/>
    </location>
</feature>
<evidence type="ECO:0000256" key="3">
    <source>
        <dbReference type="ARBA" id="ARBA00013194"/>
    </source>
</evidence>
<dbReference type="InterPro" id="IPR050245">
    <property type="entry name" value="PrsA_foldase"/>
</dbReference>
<dbReference type="PANTHER" id="PTHR47245">
    <property type="entry name" value="PEPTIDYLPROLYL ISOMERASE"/>
    <property type="match status" value="1"/>
</dbReference>
<dbReference type="InterPro" id="IPR000297">
    <property type="entry name" value="PPIase_PpiC"/>
</dbReference>
<evidence type="ECO:0000256" key="8">
    <source>
        <dbReference type="PROSITE-ProRule" id="PRU00278"/>
    </source>
</evidence>
<comment type="caution">
    <text evidence="12">The sequence shown here is derived from an EMBL/GenBank/DDBJ whole genome shotgun (WGS) entry which is preliminary data.</text>
</comment>
<evidence type="ECO:0000259" key="11">
    <source>
        <dbReference type="PROSITE" id="PS50198"/>
    </source>
</evidence>
<feature type="domain" description="PpiC" evidence="11">
    <location>
        <begin position="147"/>
        <end position="236"/>
    </location>
</feature>
<organism evidence="12 13">
    <name type="scientific">Labrys monachus</name>
    <dbReference type="NCBI Taxonomy" id="217067"/>
    <lineage>
        <taxon>Bacteria</taxon>
        <taxon>Pseudomonadati</taxon>
        <taxon>Pseudomonadota</taxon>
        <taxon>Alphaproteobacteria</taxon>
        <taxon>Hyphomicrobiales</taxon>
        <taxon>Xanthobacteraceae</taxon>
        <taxon>Labrys</taxon>
    </lineage>
</organism>